<evidence type="ECO:0000256" key="1">
    <source>
        <dbReference type="ARBA" id="ARBA00022527"/>
    </source>
</evidence>
<name>A0ABN2TU92_9ACTN</name>
<keyword evidence="1" id="KW-0808">Transferase</keyword>
<dbReference type="Gene3D" id="3.30.565.10">
    <property type="entry name" value="Histidine kinase-like ATPase, C-terminal domain"/>
    <property type="match status" value="1"/>
</dbReference>
<dbReference type="Proteomes" id="UP001500751">
    <property type="component" value="Unassembled WGS sequence"/>
</dbReference>
<protein>
    <recommendedName>
        <fullName evidence="2">Histidine kinase/HSP90-like ATPase domain-containing protein</fullName>
    </recommendedName>
</protein>
<proteinExistence type="predicted"/>
<evidence type="ECO:0000259" key="2">
    <source>
        <dbReference type="Pfam" id="PF13581"/>
    </source>
</evidence>
<keyword evidence="4" id="KW-1185">Reference proteome</keyword>
<dbReference type="PANTHER" id="PTHR35526:SF3">
    <property type="entry name" value="ANTI-SIGMA-F FACTOR RSBW"/>
    <property type="match status" value="1"/>
</dbReference>
<dbReference type="EMBL" id="BAAAQN010000007">
    <property type="protein sequence ID" value="GAA2021545.1"/>
    <property type="molecule type" value="Genomic_DNA"/>
</dbReference>
<dbReference type="SUPFAM" id="SSF55874">
    <property type="entry name" value="ATPase domain of HSP90 chaperone/DNA topoisomerase II/histidine kinase"/>
    <property type="match status" value="1"/>
</dbReference>
<dbReference type="InterPro" id="IPR003594">
    <property type="entry name" value="HATPase_dom"/>
</dbReference>
<dbReference type="RefSeq" id="WP_344665069.1">
    <property type="nucleotide sequence ID" value="NZ_BAAAQN010000007.1"/>
</dbReference>
<dbReference type="Pfam" id="PF13581">
    <property type="entry name" value="HATPase_c_2"/>
    <property type="match status" value="1"/>
</dbReference>
<dbReference type="InterPro" id="IPR050267">
    <property type="entry name" value="Anti-sigma-factor_SerPK"/>
</dbReference>
<feature type="domain" description="Histidine kinase/HSP90-like ATPase" evidence="2">
    <location>
        <begin position="29"/>
        <end position="133"/>
    </location>
</feature>
<evidence type="ECO:0000313" key="3">
    <source>
        <dbReference type="EMBL" id="GAA2021545.1"/>
    </source>
</evidence>
<gene>
    <name evidence="3" type="ORF">GCM10009839_18300</name>
</gene>
<accession>A0ABN2TU92</accession>
<comment type="caution">
    <text evidence="3">The sequence shown here is derived from an EMBL/GenBank/DDBJ whole genome shotgun (WGS) entry which is preliminary data.</text>
</comment>
<sequence>MHPTPKPASPLPVQPDLAAAYLLPFDRTAPRLARYAAADVLRSWGFAPSDEALLLVNEVVANALVHGRGPIRLRLMSNGRILLCAVVDSSPRLPRLPVPGPVGEHGRGLRIVRALAATYGWRRIPAGKIVWFTYVLVQATPEAERVFELDDGILPSAVRR</sequence>
<organism evidence="3 4">
    <name type="scientific">Catenulispora yoronensis</name>
    <dbReference type="NCBI Taxonomy" id="450799"/>
    <lineage>
        <taxon>Bacteria</taxon>
        <taxon>Bacillati</taxon>
        <taxon>Actinomycetota</taxon>
        <taxon>Actinomycetes</taxon>
        <taxon>Catenulisporales</taxon>
        <taxon>Catenulisporaceae</taxon>
        <taxon>Catenulispora</taxon>
    </lineage>
</organism>
<reference evidence="3 4" key="1">
    <citation type="journal article" date="2019" name="Int. J. Syst. Evol. Microbiol.">
        <title>The Global Catalogue of Microorganisms (GCM) 10K type strain sequencing project: providing services to taxonomists for standard genome sequencing and annotation.</title>
        <authorList>
            <consortium name="The Broad Institute Genomics Platform"/>
            <consortium name="The Broad Institute Genome Sequencing Center for Infectious Disease"/>
            <person name="Wu L."/>
            <person name="Ma J."/>
        </authorList>
    </citation>
    <scope>NUCLEOTIDE SEQUENCE [LARGE SCALE GENOMIC DNA]</scope>
    <source>
        <strain evidence="3 4">JCM 16014</strain>
    </source>
</reference>
<evidence type="ECO:0000313" key="4">
    <source>
        <dbReference type="Proteomes" id="UP001500751"/>
    </source>
</evidence>
<keyword evidence="1" id="KW-0723">Serine/threonine-protein kinase</keyword>
<dbReference type="CDD" id="cd16936">
    <property type="entry name" value="HATPase_RsbW-like"/>
    <property type="match status" value="1"/>
</dbReference>
<dbReference type="InterPro" id="IPR036890">
    <property type="entry name" value="HATPase_C_sf"/>
</dbReference>
<dbReference type="PANTHER" id="PTHR35526">
    <property type="entry name" value="ANTI-SIGMA-F FACTOR RSBW-RELATED"/>
    <property type="match status" value="1"/>
</dbReference>
<keyword evidence="1" id="KW-0418">Kinase</keyword>